<comment type="caution">
    <text evidence="1">The sequence shown here is derived from an EMBL/GenBank/DDBJ whole genome shotgun (WGS) entry which is preliminary data.</text>
</comment>
<dbReference type="RefSeq" id="WP_039208867.1">
    <property type="nucleotide sequence ID" value="NZ_JSCE01000161.1"/>
</dbReference>
<name>A0A0B2JWD1_9FIRM</name>
<dbReference type="EMBL" id="JSCE01000161">
    <property type="protein sequence ID" value="KHM51909.1"/>
    <property type="molecule type" value="Genomic_DNA"/>
</dbReference>
<protein>
    <submittedName>
        <fullName evidence="1">Uncharacterized protein</fullName>
    </submittedName>
</protein>
<gene>
    <name evidence="1" type="ORF">NZ47_07920</name>
</gene>
<organism evidence="1 2">
    <name type="scientific">Anaerovibrio lipolyticus</name>
    <dbReference type="NCBI Taxonomy" id="82374"/>
    <lineage>
        <taxon>Bacteria</taxon>
        <taxon>Bacillati</taxon>
        <taxon>Bacillota</taxon>
        <taxon>Negativicutes</taxon>
        <taxon>Selenomonadales</taxon>
        <taxon>Selenomonadaceae</taxon>
        <taxon>Anaerovibrio</taxon>
    </lineage>
</organism>
<evidence type="ECO:0000313" key="2">
    <source>
        <dbReference type="Proteomes" id="UP000030993"/>
    </source>
</evidence>
<sequence length="110" mass="12766">MAKKRSIKTFDDQILDFEKKKQEALDKVASFDEIIKELRGKQLELFCKELIPKLEEKNYNITKETIDELLNSLEISAYAAEKGITLTKEMVDEYIDLSKNKSKDNSANIF</sequence>
<reference evidence="1 2" key="1">
    <citation type="journal article" date="2013" name="PLoS ONE">
        <title>Identification and characterization of three novel lipases belonging to families II and V from Anaerovibrio lipolyticus 5ST.</title>
        <authorList>
            <person name="Prive F."/>
            <person name="Kaderbhai N.N."/>
            <person name="Girdwood S."/>
            <person name="Worgan H.J."/>
            <person name="Pinloche E."/>
            <person name="Scollan N.D."/>
            <person name="Huws S.A."/>
            <person name="Newbold C.J."/>
        </authorList>
    </citation>
    <scope>NUCLEOTIDE SEQUENCE [LARGE SCALE GENOMIC DNA]</scope>
    <source>
        <strain evidence="1 2">5S</strain>
    </source>
</reference>
<keyword evidence="2" id="KW-1185">Reference proteome</keyword>
<dbReference type="AlphaFoldDB" id="A0A0B2JWD1"/>
<dbReference type="Proteomes" id="UP000030993">
    <property type="component" value="Unassembled WGS sequence"/>
</dbReference>
<accession>A0A0B2JWD1</accession>
<proteinExistence type="predicted"/>
<feature type="non-terminal residue" evidence="1">
    <location>
        <position position="110"/>
    </location>
</feature>
<evidence type="ECO:0000313" key="1">
    <source>
        <dbReference type="EMBL" id="KHM51909.1"/>
    </source>
</evidence>